<feature type="transmembrane region" description="Helical" evidence="5">
    <location>
        <begin position="40"/>
        <end position="60"/>
    </location>
</feature>
<keyword evidence="3 5" id="KW-1133">Transmembrane helix</keyword>
<evidence type="ECO:0000313" key="7">
    <source>
        <dbReference type="EMBL" id="SMF81168.1"/>
    </source>
</evidence>
<dbReference type="PANTHER" id="PTHR36974">
    <property type="entry name" value="MEMBRANE PROTEIN-RELATED"/>
    <property type="match status" value="1"/>
</dbReference>
<protein>
    <submittedName>
        <fullName evidence="7">Uncharacterized membrane protein</fullName>
    </submittedName>
</protein>
<dbReference type="RefSeq" id="WP_132325884.1">
    <property type="nucleotide sequence ID" value="NZ_FWZT01000036.1"/>
</dbReference>
<comment type="subcellular location">
    <subcellularLocation>
        <location evidence="1">Membrane</location>
        <topology evidence="1">Multi-pass membrane protein</topology>
    </subcellularLocation>
</comment>
<dbReference type="PANTHER" id="PTHR36974:SF1">
    <property type="entry name" value="DOXX FAMILY MEMBRANE PROTEIN"/>
    <property type="match status" value="1"/>
</dbReference>
<dbReference type="OrthoDB" id="3267646at2"/>
<evidence type="ECO:0000256" key="2">
    <source>
        <dbReference type="ARBA" id="ARBA00022692"/>
    </source>
</evidence>
<dbReference type="Proteomes" id="UP000192907">
    <property type="component" value="Unassembled WGS sequence"/>
</dbReference>
<organism evidence="7 8">
    <name type="scientific">Pseudobacteriovorax antillogorgiicola</name>
    <dbReference type="NCBI Taxonomy" id="1513793"/>
    <lineage>
        <taxon>Bacteria</taxon>
        <taxon>Pseudomonadati</taxon>
        <taxon>Bdellovibrionota</taxon>
        <taxon>Oligoflexia</taxon>
        <taxon>Oligoflexales</taxon>
        <taxon>Pseudobacteriovoracaceae</taxon>
        <taxon>Pseudobacteriovorax</taxon>
    </lineage>
</organism>
<reference evidence="8" key="1">
    <citation type="submission" date="2017-04" db="EMBL/GenBank/DDBJ databases">
        <authorList>
            <person name="Varghese N."/>
            <person name="Submissions S."/>
        </authorList>
    </citation>
    <scope>NUCLEOTIDE SEQUENCE [LARGE SCALE GENOMIC DNA]</scope>
    <source>
        <strain evidence="8">RKEM611</strain>
    </source>
</reference>
<dbReference type="AlphaFoldDB" id="A0A1Y6CP43"/>
<sequence length="131" mass="14695">MKTFFRILLGVLFVFGGIMHFVNPEFYLAMMPDYLPLHQFLVDLSGVIEIILGLMAIFAWRPKLTGIALILLLIAVFPANIHVALNPELMPDADPVMLLVRLPFQALFMIWTYLTLIGGDTPKSFTKTATA</sequence>
<name>A0A1Y6CP43_9BACT</name>
<feature type="domain" description="Methylamine utilisation protein MauE" evidence="6">
    <location>
        <begin position="4"/>
        <end position="78"/>
    </location>
</feature>
<keyword evidence="2 5" id="KW-0812">Transmembrane</keyword>
<feature type="transmembrane region" description="Helical" evidence="5">
    <location>
        <begin position="97"/>
        <end position="117"/>
    </location>
</feature>
<dbReference type="GO" id="GO:0016020">
    <property type="term" value="C:membrane"/>
    <property type="evidence" value="ECO:0007669"/>
    <property type="project" value="UniProtKB-SubCell"/>
</dbReference>
<evidence type="ECO:0000256" key="3">
    <source>
        <dbReference type="ARBA" id="ARBA00022989"/>
    </source>
</evidence>
<evidence type="ECO:0000313" key="8">
    <source>
        <dbReference type="Proteomes" id="UP000192907"/>
    </source>
</evidence>
<dbReference type="EMBL" id="FWZT01000036">
    <property type="protein sequence ID" value="SMF81168.1"/>
    <property type="molecule type" value="Genomic_DNA"/>
</dbReference>
<feature type="transmembrane region" description="Helical" evidence="5">
    <location>
        <begin position="67"/>
        <end position="85"/>
    </location>
</feature>
<evidence type="ECO:0000256" key="1">
    <source>
        <dbReference type="ARBA" id="ARBA00004141"/>
    </source>
</evidence>
<proteinExistence type="predicted"/>
<evidence type="ECO:0000256" key="4">
    <source>
        <dbReference type="ARBA" id="ARBA00023136"/>
    </source>
</evidence>
<dbReference type="STRING" id="1513793.SAMN06296036_13621"/>
<gene>
    <name evidence="7" type="ORF">SAMN06296036_13621</name>
</gene>
<keyword evidence="4 5" id="KW-0472">Membrane</keyword>
<dbReference type="Pfam" id="PF07291">
    <property type="entry name" value="MauE"/>
    <property type="match status" value="1"/>
</dbReference>
<dbReference type="GO" id="GO:0030416">
    <property type="term" value="P:methylamine metabolic process"/>
    <property type="evidence" value="ECO:0007669"/>
    <property type="project" value="InterPro"/>
</dbReference>
<evidence type="ECO:0000259" key="6">
    <source>
        <dbReference type="Pfam" id="PF07291"/>
    </source>
</evidence>
<accession>A0A1Y6CP43</accession>
<evidence type="ECO:0000256" key="5">
    <source>
        <dbReference type="SAM" id="Phobius"/>
    </source>
</evidence>
<dbReference type="InterPro" id="IPR009908">
    <property type="entry name" value="Methylamine_util_MauE"/>
</dbReference>
<keyword evidence="8" id="KW-1185">Reference proteome</keyword>